<name>A0A7D5E5U8_9EURY</name>
<dbReference type="EMBL" id="CP058215">
    <property type="protein sequence ID" value="QLC49452.1"/>
    <property type="molecule type" value="Genomic_DNA"/>
</dbReference>
<keyword evidence="1" id="KW-0472">Membrane</keyword>
<proteinExistence type="predicted"/>
<evidence type="ECO:0000313" key="2">
    <source>
        <dbReference type="EMBL" id="QLC49452.1"/>
    </source>
</evidence>
<keyword evidence="1" id="KW-0812">Transmembrane</keyword>
<dbReference type="OrthoDB" id="120943at2157"/>
<accession>A0A7D5E5U8</accession>
<keyword evidence="1" id="KW-1133">Transmembrane helix</keyword>
<evidence type="ECO:0000313" key="3">
    <source>
        <dbReference type="Proteomes" id="UP000509594"/>
    </source>
</evidence>
<dbReference type="PIRSF" id="PIRSF006594">
    <property type="entry name" value="UCP006594"/>
    <property type="match status" value="1"/>
</dbReference>
<dbReference type="AlphaFoldDB" id="A0A7D5E5U8"/>
<dbReference type="RefSeq" id="WP_176964515.1">
    <property type="nucleotide sequence ID" value="NZ_CP058215.1"/>
</dbReference>
<evidence type="ECO:0000256" key="1">
    <source>
        <dbReference type="SAM" id="Phobius"/>
    </source>
</evidence>
<dbReference type="Pfam" id="PF01976">
    <property type="entry name" value="DUF116"/>
    <property type="match status" value="1"/>
</dbReference>
<feature type="transmembrane region" description="Helical" evidence="1">
    <location>
        <begin position="35"/>
        <end position="57"/>
    </location>
</feature>
<dbReference type="Proteomes" id="UP000509594">
    <property type="component" value="Chromosome"/>
</dbReference>
<sequence length="213" mass="24349">MYSLLGEAILVLSVVSVLLASVSLAVSRMSFNHNVWLAGFFAEVLDLFYLPVKFFFFRLSDTRKLDKWMVSLKNIAHRNKFAKTRTRMIIAPHCMRFLDCPASSTKSGIQCVSCGKCVFTRLKEDAEKYGYKLYIVTGSSFVKHIIKDGKYEGALLIACDYELNKVMMGLKGKNIVTYGVPMLNDGCFNTEVEYSELLETLEMFDVNRKFYNR</sequence>
<keyword evidence="3" id="KW-1185">Reference proteome</keyword>
<protein>
    <submittedName>
        <fullName evidence="2">DUF116 domain-containing protein</fullName>
    </submittedName>
</protein>
<reference evidence="2 3" key="1">
    <citation type="submission" date="2020-06" db="EMBL/GenBank/DDBJ databases">
        <title>Methanolobus halotolerans sp. nov., isolated from a saline lake Tus in Siberia.</title>
        <authorList>
            <person name="Shen Y."/>
            <person name="Chen S.-C."/>
            <person name="Lai M.-C."/>
            <person name="Huang H.-H."/>
            <person name="Chiu H.-H."/>
            <person name="Tang S.-L."/>
            <person name="Rogozin D.Y."/>
            <person name="Degermendzhy A.G."/>
        </authorList>
    </citation>
    <scope>NUCLEOTIDE SEQUENCE [LARGE SCALE GENOMIC DNA]</scope>
    <source>
        <strain evidence="2 3">DSM 21339</strain>
    </source>
</reference>
<dbReference type="PANTHER" id="PTHR43801:SF1">
    <property type="entry name" value="POLYPRENYL SYNTHETASE"/>
    <property type="match status" value="1"/>
</dbReference>
<dbReference type="KEGG" id="mzi:HWN40_03850"/>
<dbReference type="InterPro" id="IPR002829">
    <property type="entry name" value="DUF116"/>
</dbReference>
<organism evidence="2 3">
    <name type="scientific">Methanolobus zinderi</name>
    <dbReference type="NCBI Taxonomy" id="536044"/>
    <lineage>
        <taxon>Archaea</taxon>
        <taxon>Methanobacteriati</taxon>
        <taxon>Methanobacteriota</taxon>
        <taxon>Stenosarchaea group</taxon>
        <taxon>Methanomicrobia</taxon>
        <taxon>Methanosarcinales</taxon>
        <taxon>Methanosarcinaceae</taxon>
        <taxon>Methanolobus</taxon>
    </lineage>
</organism>
<gene>
    <name evidence="2" type="ORF">HWN40_03850</name>
</gene>
<dbReference type="GeneID" id="55820779"/>
<dbReference type="PANTHER" id="PTHR43801">
    <property type="entry name" value="NUCLEOTIDE-BINDING PROTEIN-RELATED"/>
    <property type="match status" value="1"/>
</dbReference>